<feature type="transmembrane region" description="Helical" evidence="7">
    <location>
        <begin position="17"/>
        <end position="34"/>
    </location>
</feature>
<evidence type="ECO:0000313" key="9">
    <source>
        <dbReference type="EMBL" id="MFD1165321.1"/>
    </source>
</evidence>
<evidence type="ECO:0000256" key="1">
    <source>
        <dbReference type="ARBA" id="ARBA00004651"/>
    </source>
</evidence>
<evidence type="ECO:0000256" key="6">
    <source>
        <dbReference type="ARBA" id="ARBA00023136"/>
    </source>
</evidence>
<keyword evidence="4 7" id="KW-0812">Transmembrane</keyword>
<dbReference type="PANTHER" id="PTHR34697">
    <property type="entry name" value="PHOSPHATIDYLGLYCEROL LYSYLTRANSFERASE"/>
    <property type="match status" value="1"/>
</dbReference>
<feature type="transmembrane region" description="Helical" evidence="7">
    <location>
        <begin position="332"/>
        <end position="352"/>
    </location>
</feature>
<keyword evidence="3" id="KW-0808">Transferase</keyword>
<evidence type="ECO:0000256" key="5">
    <source>
        <dbReference type="ARBA" id="ARBA00022989"/>
    </source>
</evidence>
<feature type="transmembrane region" description="Helical" evidence="7">
    <location>
        <begin position="95"/>
        <end position="114"/>
    </location>
</feature>
<gene>
    <name evidence="9" type="ORF">ACFQ2C_06875</name>
</gene>
<dbReference type="InterPro" id="IPR051211">
    <property type="entry name" value="PG_lysyltransferase"/>
</dbReference>
<dbReference type="InterPro" id="IPR024320">
    <property type="entry name" value="LPG_synthase_C"/>
</dbReference>
<evidence type="ECO:0000256" key="2">
    <source>
        <dbReference type="ARBA" id="ARBA00022475"/>
    </source>
</evidence>
<dbReference type="Pfam" id="PF03706">
    <property type="entry name" value="LPG_synthase_TM"/>
    <property type="match status" value="1"/>
</dbReference>
<dbReference type="PANTHER" id="PTHR34697:SF2">
    <property type="entry name" value="PHOSPHATIDYLGLYCEROL LYSYLTRANSFERASE"/>
    <property type="match status" value="1"/>
</dbReference>
<accession>A0ABW3RJM2</accession>
<dbReference type="EMBL" id="JBHTKY010000007">
    <property type="protein sequence ID" value="MFD1165321.1"/>
    <property type="molecule type" value="Genomic_DNA"/>
</dbReference>
<feature type="transmembrane region" description="Helical" evidence="7">
    <location>
        <begin position="165"/>
        <end position="186"/>
    </location>
</feature>
<comment type="caution">
    <text evidence="9">The sequence shown here is derived from an EMBL/GenBank/DDBJ whole genome shotgun (WGS) entry which is preliminary data.</text>
</comment>
<dbReference type="RefSeq" id="WP_380895251.1">
    <property type="nucleotide sequence ID" value="NZ_JBHTKY010000007.1"/>
</dbReference>
<feature type="transmembrane region" description="Helical" evidence="7">
    <location>
        <begin position="395"/>
        <end position="412"/>
    </location>
</feature>
<feature type="transmembrane region" description="Helical" evidence="7">
    <location>
        <begin position="255"/>
        <end position="279"/>
    </location>
</feature>
<sequence>MLKVLIRNLRRFKPLRYWKESLGILIILLVFVFFRDQRKEIEQIIPLMEQCNIPWLFIGVLLTVAFVFIQAYMYIASFRAMNLRISFRIALDLFLKRNFLSVFLPAGGISSLAYSTSQLRRMNLNKTQIHQASILYGYVAMFSVFLIAVPILIYTSWKSDQFDNLLGPLLILGLLLGLSFYIIYCFRYKTRLYYWFEKRFPKAIGQFSNLFSSQVNKRHLLLALFYSTVVEFCGDFHILIAMYALGLPMSFEAALVGYIISTLLMIVSPFLRGLGAVELSMFLIFKKFGYSHEAGLGITLLYRVFEFWLPLVFGLIAFSLKGAQLITRIGPAVMIFLLGLVNIISVITPPLANRFHLERFYFPAEALSISKLLVLIIGAGLLVSSTYLFRGFRAAYWFACIFCTISILGHLIKGFDYEESIISAITLGFLIFNREEYRVQTNKFWLRIGVFTFLFSFIGVLLFETVSFYIIDKRHFGIDFTWKESFSFALKEFLLFSNDELLPQTQFGKEFLQISNVLGLICWILFFYTILVPKKYTPINNGQDELAMAKTLLDKFGNSSMDYFKISKEKELYFSRNSLGFVSYRVANKYSVVLDEPVCHWTDKEEIIKEFECYCLKKGMKSIYFRVSEDSLLNFQGLKKKKLLIGQEVVLDVQQFNLSGKSRKSLRNGLNYLDKNGYKSVIHYGPQTKEFLVKLKSVSDEWLLENNRKEVVFSQGQFDISALRSLDIITIEDAAGQIVAFLNVIPDYAMDECTYDLFRKVSNAPGSCMDGLIVKLIEYAKIHDYRFINLGMVPLMGLDRPDNPAEHIMNFVSTKIPKYRKYQNQRDFKDKYSNKWEKRFLLFDHDFDLIQLPVVMKKVMSIKNS</sequence>
<evidence type="ECO:0000256" key="4">
    <source>
        <dbReference type="ARBA" id="ARBA00022692"/>
    </source>
</evidence>
<dbReference type="NCBIfam" id="TIGR00374">
    <property type="entry name" value="flippase-like domain"/>
    <property type="match status" value="1"/>
</dbReference>
<keyword evidence="10" id="KW-1185">Reference proteome</keyword>
<reference evidence="10" key="1">
    <citation type="journal article" date="2019" name="Int. J. Syst. Evol. Microbiol.">
        <title>The Global Catalogue of Microorganisms (GCM) 10K type strain sequencing project: providing services to taxonomists for standard genome sequencing and annotation.</title>
        <authorList>
            <consortium name="The Broad Institute Genomics Platform"/>
            <consortium name="The Broad Institute Genome Sequencing Center for Infectious Disease"/>
            <person name="Wu L."/>
            <person name="Ma J."/>
        </authorList>
    </citation>
    <scope>NUCLEOTIDE SEQUENCE [LARGE SCALE GENOMIC DNA]</scope>
    <source>
        <strain evidence="10">CCUG 52468</strain>
    </source>
</reference>
<dbReference type="Proteomes" id="UP001597205">
    <property type="component" value="Unassembled WGS sequence"/>
</dbReference>
<proteinExistence type="predicted"/>
<comment type="subcellular location">
    <subcellularLocation>
        <location evidence="1">Cell membrane</location>
        <topology evidence="1">Multi-pass membrane protein</topology>
    </subcellularLocation>
</comment>
<name>A0ABW3RJM2_9SPHI</name>
<feature type="transmembrane region" description="Helical" evidence="7">
    <location>
        <begin position="220"/>
        <end position="243"/>
    </location>
</feature>
<evidence type="ECO:0000259" key="8">
    <source>
        <dbReference type="Pfam" id="PF09924"/>
    </source>
</evidence>
<feature type="transmembrane region" description="Helical" evidence="7">
    <location>
        <begin position="300"/>
        <end position="320"/>
    </location>
</feature>
<feature type="transmembrane region" description="Helical" evidence="7">
    <location>
        <begin position="511"/>
        <end position="531"/>
    </location>
</feature>
<dbReference type="Pfam" id="PF09924">
    <property type="entry name" value="LPG_synthase_C"/>
    <property type="match status" value="1"/>
</dbReference>
<dbReference type="InterPro" id="IPR022791">
    <property type="entry name" value="L-PG_synthase/AglD"/>
</dbReference>
<feature type="domain" description="Phosphatidylglycerol lysyltransferase C-terminal" evidence="8">
    <location>
        <begin position="552"/>
        <end position="842"/>
    </location>
</feature>
<evidence type="ECO:0000313" key="10">
    <source>
        <dbReference type="Proteomes" id="UP001597205"/>
    </source>
</evidence>
<evidence type="ECO:0000256" key="7">
    <source>
        <dbReference type="SAM" id="Phobius"/>
    </source>
</evidence>
<feature type="transmembrane region" description="Helical" evidence="7">
    <location>
        <begin position="372"/>
        <end position="389"/>
    </location>
</feature>
<feature type="transmembrane region" description="Helical" evidence="7">
    <location>
        <begin position="135"/>
        <end position="153"/>
    </location>
</feature>
<keyword evidence="6 7" id="KW-0472">Membrane</keyword>
<evidence type="ECO:0000256" key="3">
    <source>
        <dbReference type="ARBA" id="ARBA00022679"/>
    </source>
</evidence>
<feature type="transmembrane region" description="Helical" evidence="7">
    <location>
        <begin position="55"/>
        <end position="75"/>
    </location>
</feature>
<organism evidence="9 10">
    <name type="scientific">Sphingobacterium daejeonense</name>
    <dbReference type="NCBI Taxonomy" id="371142"/>
    <lineage>
        <taxon>Bacteria</taxon>
        <taxon>Pseudomonadati</taxon>
        <taxon>Bacteroidota</taxon>
        <taxon>Sphingobacteriia</taxon>
        <taxon>Sphingobacteriales</taxon>
        <taxon>Sphingobacteriaceae</taxon>
        <taxon>Sphingobacterium</taxon>
    </lineage>
</organism>
<feature type="transmembrane region" description="Helical" evidence="7">
    <location>
        <begin position="444"/>
        <end position="471"/>
    </location>
</feature>
<protein>
    <submittedName>
        <fullName evidence="9">Flippase-like domain-containing protein</fullName>
    </submittedName>
</protein>
<keyword evidence="2" id="KW-1003">Cell membrane</keyword>
<keyword evidence="5 7" id="KW-1133">Transmembrane helix</keyword>